<keyword evidence="3 5" id="KW-0687">Ribonucleoprotein</keyword>
<evidence type="ECO:0000256" key="4">
    <source>
        <dbReference type="ARBA" id="ARBA00035259"/>
    </source>
</evidence>
<keyword evidence="2 5" id="KW-0689">Ribosomal protein</keyword>
<reference evidence="7" key="1">
    <citation type="journal article" date="2021" name="PeerJ">
        <title>Extensive microbial diversity within the chicken gut microbiome revealed by metagenomics and culture.</title>
        <authorList>
            <person name="Gilroy R."/>
            <person name="Ravi A."/>
            <person name="Getino M."/>
            <person name="Pursley I."/>
            <person name="Horton D.L."/>
            <person name="Alikhan N.F."/>
            <person name="Baker D."/>
            <person name="Gharbi K."/>
            <person name="Hall N."/>
            <person name="Watson M."/>
            <person name="Adriaenssens E.M."/>
            <person name="Foster-Nyarko E."/>
            <person name="Jarju S."/>
            <person name="Secka A."/>
            <person name="Antonio M."/>
            <person name="Oren A."/>
            <person name="Chaudhuri R.R."/>
            <person name="La Ragione R."/>
            <person name="Hildebrand F."/>
            <person name="Pallen M.J."/>
        </authorList>
    </citation>
    <scope>NUCLEOTIDE SEQUENCE</scope>
    <source>
        <strain evidence="7">421</strain>
    </source>
</reference>
<dbReference type="Proteomes" id="UP000824205">
    <property type="component" value="Unassembled WGS sequence"/>
</dbReference>
<dbReference type="Pfam" id="PF00380">
    <property type="entry name" value="Ribosomal_S9"/>
    <property type="match status" value="1"/>
</dbReference>
<dbReference type="HAMAP" id="MF_00532_B">
    <property type="entry name" value="Ribosomal_uS9_B"/>
    <property type="match status" value="1"/>
</dbReference>
<dbReference type="InterPro" id="IPR020568">
    <property type="entry name" value="Ribosomal_Su5_D2-typ_SF"/>
</dbReference>
<dbReference type="NCBIfam" id="NF001099">
    <property type="entry name" value="PRK00132.1"/>
    <property type="match status" value="1"/>
</dbReference>
<dbReference type="Gene3D" id="3.30.230.10">
    <property type="match status" value="1"/>
</dbReference>
<evidence type="ECO:0000256" key="1">
    <source>
        <dbReference type="ARBA" id="ARBA00005251"/>
    </source>
</evidence>
<dbReference type="PANTHER" id="PTHR21569">
    <property type="entry name" value="RIBOSOMAL PROTEIN S9"/>
    <property type="match status" value="1"/>
</dbReference>
<dbReference type="GO" id="GO:0022627">
    <property type="term" value="C:cytosolic small ribosomal subunit"/>
    <property type="evidence" value="ECO:0007669"/>
    <property type="project" value="TreeGrafter"/>
</dbReference>
<evidence type="ECO:0000313" key="7">
    <source>
        <dbReference type="EMBL" id="HIW85537.1"/>
    </source>
</evidence>
<accession>A0A9D1RF69</accession>
<dbReference type="InterPro" id="IPR014721">
    <property type="entry name" value="Ribsml_uS5_D2-typ_fold_subgr"/>
</dbReference>
<dbReference type="GO" id="GO:0003735">
    <property type="term" value="F:structural constituent of ribosome"/>
    <property type="evidence" value="ECO:0007669"/>
    <property type="project" value="InterPro"/>
</dbReference>
<evidence type="ECO:0000256" key="5">
    <source>
        <dbReference type="HAMAP-Rule" id="MF_00532"/>
    </source>
</evidence>
<evidence type="ECO:0000256" key="3">
    <source>
        <dbReference type="ARBA" id="ARBA00023274"/>
    </source>
</evidence>
<evidence type="ECO:0000256" key="6">
    <source>
        <dbReference type="RuleBase" id="RU003815"/>
    </source>
</evidence>
<proteinExistence type="inferred from homology"/>
<protein>
    <recommendedName>
        <fullName evidence="4 5">Small ribosomal subunit protein uS9</fullName>
    </recommendedName>
</protein>
<dbReference type="InterPro" id="IPR000754">
    <property type="entry name" value="Ribosomal_uS9"/>
</dbReference>
<organism evidence="7 8">
    <name type="scientific">Candidatus Eubacterium faecipullorum</name>
    <dbReference type="NCBI Taxonomy" id="2838571"/>
    <lineage>
        <taxon>Bacteria</taxon>
        <taxon>Bacillati</taxon>
        <taxon>Bacillota</taxon>
        <taxon>Clostridia</taxon>
        <taxon>Eubacteriales</taxon>
        <taxon>Eubacteriaceae</taxon>
        <taxon>Eubacterium</taxon>
    </lineage>
</organism>
<dbReference type="InterPro" id="IPR020574">
    <property type="entry name" value="Ribosomal_uS9_CS"/>
</dbReference>
<dbReference type="GO" id="GO:0006412">
    <property type="term" value="P:translation"/>
    <property type="evidence" value="ECO:0007669"/>
    <property type="project" value="UniProtKB-UniRule"/>
</dbReference>
<reference evidence="7" key="2">
    <citation type="submission" date="2021-04" db="EMBL/GenBank/DDBJ databases">
        <authorList>
            <person name="Gilroy R."/>
        </authorList>
    </citation>
    <scope>NUCLEOTIDE SEQUENCE</scope>
    <source>
        <strain evidence="7">421</strain>
    </source>
</reference>
<name>A0A9D1RF69_9FIRM</name>
<comment type="caution">
    <text evidence="7">The sequence shown here is derived from an EMBL/GenBank/DDBJ whole genome shotgun (WGS) entry which is preliminary data.</text>
</comment>
<dbReference type="SUPFAM" id="SSF54211">
    <property type="entry name" value="Ribosomal protein S5 domain 2-like"/>
    <property type="match status" value="1"/>
</dbReference>
<dbReference type="InterPro" id="IPR023035">
    <property type="entry name" value="Ribosomal_uS9_bac/plastid"/>
</dbReference>
<dbReference type="FunFam" id="3.30.230.10:FF:000001">
    <property type="entry name" value="30S ribosomal protein S9"/>
    <property type="match status" value="1"/>
</dbReference>
<dbReference type="GO" id="GO:0003723">
    <property type="term" value="F:RNA binding"/>
    <property type="evidence" value="ECO:0007669"/>
    <property type="project" value="TreeGrafter"/>
</dbReference>
<dbReference type="EMBL" id="DXGE01000014">
    <property type="protein sequence ID" value="HIW85537.1"/>
    <property type="molecule type" value="Genomic_DNA"/>
</dbReference>
<dbReference type="AlphaFoldDB" id="A0A9D1RF69"/>
<evidence type="ECO:0000313" key="8">
    <source>
        <dbReference type="Proteomes" id="UP000824205"/>
    </source>
</evidence>
<gene>
    <name evidence="5 7" type="primary">rpsI</name>
    <name evidence="7" type="ORF">IAA48_03490</name>
</gene>
<comment type="similarity">
    <text evidence="1 5 6">Belongs to the universal ribosomal protein uS9 family.</text>
</comment>
<evidence type="ECO:0000256" key="2">
    <source>
        <dbReference type="ARBA" id="ARBA00022980"/>
    </source>
</evidence>
<sequence length="132" mass="14926">MYESNPYFYGTGRRKESVARVRVYAGTGKVTINDRDIDDYFGLDTLKLIVNQPLVLTDTKEKFDIVCRVNGGGVSGQAGAIRHGIARALLQYDESLRPVLKKAGFLTRDPRMKERKKYGLKAARRAPQFSKR</sequence>
<dbReference type="PANTHER" id="PTHR21569:SF1">
    <property type="entry name" value="SMALL RIBOSOMAL SUBUNIT PROTEIN US9M"/>
    <property type="match status" value="1"/>
</dbReference>
<dbReference type="PROSITE" id="PS00360">
    <property type="entry name" value="RIBOSOMAL_S9"/>
    <property type="match status" value="1"/>
</dbReference>